<dbReference type="KEGG" id="saq:Sare_1789"/>
<dbReference type="EMBL" id="CP000850">
    <property type="protein sequence ID" value="ABV97675.1"/>
    <property type="molecule type" value="Genomic_DNA"/>
</dbReference>
<protein>
    <submittedName>
        <fullName evidence="1">Uncharacterized protein</fullName>
    </submittedName>
</protein>
<proteinExistence type="predicted"/>
<dbReference type="HOGENOM" id="CLU_3011641_0_0_11"/>
<dbReference type="AlphaFoldDB" id="A8LXV8"/>
<accession>A8LXV8</accession>
<gene>
    <name evidence="1" type="ordered locus">Sare_1789</name>
</gene>
<sequence length="56" mass="6615">MGTNDQFERIEHHIQIHYLDRAGHGTVEFGRLLIPENRPRQKPRREAVRRVAVELA</sequence>
<organism evidence="1">
    <name type="scientific">Salinispora arenicola (strain CNS-205)</name>
    <dbReference type="NCBI Taxonomy" id="391037"/>
    <lineage>
        <taxon>Bacteria</taxon>
        <taxon>Bacillati</taxon>
        <taxon>Actinomycetota</taxon>
        <taxon>Actinomycetes</taxon>
        <taxon>Micromonosporales</taxon>
        <taxon>Micromonosporaceae</taxon>
        <taxon>Salinispora</taxon>
    </lineage>
</organism>
<reference evidence="1" key="1">
    <citation type="submission" date="2007-10" db="EMBL/GenBank/DDBJ databases">
        <title>Complete sequence of Salinispora arenicola CNS-205.</title>
        <authorList>
            <consortium name="US DOE Joint Genome Institute"/>
            <person name="Copeland A."/>
            <person name="Lucas S."/>
            <person name="Lapidus A."/>
            <person name="Barry K."/>
            <person name="Glavina del Rio T."/>
            <person name="Dalin E."/>
            <person name="Tice H."/>
            <person name="Pitluck S."/>
            <person name="Foster B."/>
            <person name="Schmutz J."/>
            <person name="Larimer F."/>
            <person name="Land M."/>
            <person name="Hauser L."/>
            <person name="Kyrpides N."/>
            <person name="Ivanova N."/>
            <person name="Jensen P.R."/>
            <person name="Moore B.S."/>
            <person name="Penn K."/>
            <person name="Jenkins C."/>
            <person name="Udwary D."/>
            <person name="Xiang L."/>
            <person name="Gontang E."/>
            <person name="Richardson P."/>
        </authorList>
    </citation>
    <scope>NUCLEOTIDE SEQUENCE [LARGE SCALE GENOMIC DNA]</scope>
    <source>
        <strain evidence="1">CNS-205</strain>
    </source>
</reference>
<evidence type="ECO:0000313" key="1">
    <source>
        <dbReference type="EMBL" id="ABV97675.1"/>
    </source>
</evidence>
<name>A8LXV8_SALAI</name>